<keyword evidence="3" id="KW-1003">Cell membrane</keyword>
<feature type="compositionally biased region" description="Low complexity" evidence="9">
    <location>
        <begin position="144"/>
        <end position="160"/>
    </location>
</feature>
<dbReference type="InterPro" id="IPR043325">
    <property type="entry name" value="LTSS"/>
</dbReference>
<gene>
    <name evidence="13" type="ORF">LTRI10_LOCUS15123</name>
</gene>
<dbReference type="GO" id="GO:0098552">
    <property type="term" value="C:side of membrane"/>
    <property type="evidence" value="ECO:0007669"/>
    <property type="project" value="UniProtKB-KW"/>
</dbReference>
<evidence type="ECO:0000256" key="11">
    <source>
        <dbReference type="SAM" id="SignalP"/>
    </source>
</evidence>
<evidence type="ECO:0000313" key="13">
    <source>
        <dbReference type="EMBL" id="CAL1373175.1"/>
    </source>
</evidence>
<dbReference type="AlphaFoldDB" id="A0AAV2DH03"/>
<comment type="subcellular location">
    <subcellularLocation>
        <location evidence="1">Cell membrane</location>
        <topology evidence="1">Lipid-anchor</topology>
        <topology evidence="1">GPI-anchor</topology>
    </subcellularLocation>
</comment>
<keyword evidence="7" id="KW-0325">Glycoprotein</keyword>
<dbReference type="Pfam" id="PF14368">
    <property type="entry name" value="LTP_2"/>
    <property type="match status" value="1"/>
</dbReference>
<dbReference type="PANTHER" id="PTHR33044">
    <property type="entry name" value="BIFUNCTIONAL INHIBITOR/LIPID-TRANSFER PROTEIN/SEED STORAGE 2S ALBUMIN SUPERFAMILY PROTEIN-RELATED"/>
    <property type="match status" value="1"/>
</dbReference>
<keyword evidence="8" id="KW-0449">Lipoprotein</keyword>
<dbReference type="SUPFAM" id="SSF47699">
    <property type="entry name" value="Bifunctional inhibitor/lipid-transfer protein/seed storage 2S albumin"/>
    <property type="match status" value="1"/>
</dbReference>
<protein>
    <recommendedName>
        <fullName evidence="12">Bifunctional inhibitor/plant lipid transfer protein/seed storage helical domain-containing protein</fullName>
    </recommendedName>
</protein>
<keyword evidence="14" id="KW-1185">Reference proteome</keyword>
<dbReference type="SMART" id="SM00499">
    <property type="entry name" value="AAI"/>
    <property type="match status" value="1"/>
</dbReference>
<evidence type="ECO:0000256" key="6">
    <source>
        <dbReference type="ARBA" id="ARBA00023157"/>
    </source>
</evidence>
<proteinExistence type="inferred from homology"/>
<feature type="compositionally biased region" description="Gly residues" evidence="9">
    <location>
        <begin position="161"/>
        <end position="173"/>
    </location>
</feature>
<evidence type="ECO:0000256" key="2">
    <source>
        <dbReference type="ARBA" id="ARBA00009748"/>
    </source>
</evidence>
<feature type="signal peptide" evidence="11">
    <location>
        <begin position="1"/>
        <end position="28"/>
    </location>
</feature>
<feature type="region of interest" description="Disordered" evidence="9">
    <location>
        <begin position="144"/>
        <end position="189"/>
    </location>
</feature>
<evidence type="ECO:0000256" key="1">
    <source>
        <dbReference type="ARBA" id="ARBA00004609"/>
    </source>
</evidence>
<keyword evidence="5 11" id="KW-0732">Signal</keyword>
<evidence type="ECO:0000313" key="14">
    <source>
        <dbReference type="Proteomes" id="UP001497516"/>
    </source>
</evidence>
<comment type="similarity">
    <text evidence="2">Belongs to the plant LTP family.</text>
</comment>
<dbReference type="Proteomes" id="UP001497516">
    <property type="component" value="Chromosome 3"/>
</dbReference>
<keyword evidence="10" id="KW-0812">Transmembrane</keyword>
<evidence type="ECO:0000256" key="9">
    <source>
        <dbReference type="SAM" id="MobiDB-lite"/>
    </source>
</evidence>
<evidence type="ECO:0000256" key="7">
    <source>
        <dbReference type="ARBA" id="ARBA00023180"/>
    </source>
</evidence>
<evidence type="ECO:0000256" key="3">
    <source>
        <dbReference type="ARBA" id="ARBA00022475"/>
    </source>
</evidence>
<dbReference type="InterPro" id="IPR016140">
    <property type="entry name" value="Bifunc_inhib/LTP/seed_store"/>
</dbReference>
<keyword evidence="10" id="KW-1133">Transmembrane helix</keyword>
<keyword evidence="6" id="KW-1015">Disulfide bond</keyword>
<dbReference type="InterPro" id="IPR036312">
    <property type="entry name" value="Bifun_inhib/LTP/seed_sf"/>
</dbReference>
<dbReference type="GO" id="GO:0006869">
    <property type="term" value="P:lipid transport"/>
    <property type="evidence" value="ECO:0007669"/>
    <property type="project" value="InterPro"/>
</dbReference>
<evidence type="ECO:0000256" key="10">
    <source>
        <dbReference type="SAM" id="Phobius"/>
    </source>
</evidence>
<dbReference type="EMBL" id="OZ034816">
    <property type="protein sequence ID" value="CAL1373175.1"/>
    <property type="molecule type" value="Genomic_DNA"/>
</dbReference>
<feature type="domain" description="Bifunctional inhibitor/plant lipid transfer protein/seed storage helical" evidence="12">
    <location>
        <begin position="37"/>
        <end position="114"/>
    </location>
</feature>
<dbReference type="GO" id="GO:0008289">
    <property type="term" value="F:lipid binding"/>
    <property type="evidence" value="ECO:0007669"/>
    <property type="project" value="InterPro"/>
</dbReference>
<evidence type="ECO:0000256" key="8">
    <source>
        <dbReference type="ARBA" id="ARBA00023288"/>
    </source>
</evidence>
<feature type="chain" id="PRO_5043393591" description="Bifunctional inhibitor/plant lipid transfer protein/seed storage helical domain-containing protein" evidence="11">
    <location>
        <begin position="29"/>
        <end position="218"/>
    </location>
</feature>
<reference evidence="13 14" key="1">
    <citation type="submission" date="2024-04" db="EMBL/GenBank/DDBJ databases">
        <authorList>
            <person name="Fracassetti M."/>
        </authorList>
    </citation>
    <scope>NUCLEOTIDE SEQUENCE [LARGE SCALE GENOMIC DNA]</scope>
</reference>
<keyword evidence="4" id="KW-0336">GPI-anchor</keyword>
<sequence>MSTNMDSSRLWRMVLLFAAALLAGVVESDLQQDKTECASQLVGLAPCLPYVGGESKAPTLDCCSGLKQVIEKSRKCLCLLIKDRDEPNLGVKINISLAVGLPDSCKSPANISDCVSLLHLKPNSTEAKKFDGLDEIIGKGINGSSTTTDGGGPSAAAASAGSGGRATVGGGGSNENQKSNDGGDQAKKKKRGWAVVTAVGVLWGLITATGFSFSFSFF</sequence>
<dbReference type="CDD" id="cd00010">
    <property type="entry name" value="AAI_LTSS"/>
    <property type="match status" value="1"/>
</dbReference>
<dbReference type="GO" id="GO:0005886">
    <property type="term" value="C:plasma membrane"/>
    <property type="evidence" value="ECO:0007669"/>
    <property type="project" value="UniProtKB-SubCell"/>
</dbReference>
<evidence type="ECO:0000256" key="4">
    <source>
        <dbReference type="ARBA" id="ARBA00022622"/>
    </source>
</evidence>
<name>A0AAV2DH03_9ROSI</name>
<feature type="transmembrane region" description="Helical" evidence="10">
    <location>
        <begin position="193"/>
        <end position="217"/>
    </location>
</feature>
<evidence type="ECO:0000256" key="5">
    <source>
        <dbReference type="ARBA" id="ARBA00022729"/>
    </source>
</evidence>
<keyword evidence="10" id="KW-0472">Membrane</keyword>
<organism evidence="13 14">
    <name type="scientific">Linum trigynum</name>
    <dbReference type="NCBI Taxonomy" id="586398"/>
    <lineage>
        <taxon>Eukaryota</taxon>
        <taxon>Viridiplantae</taxon>
        <taxon>Streptophyta</taxon>
        <taxon>Embryophyta</taxon>
        <taxon>Tracheophyta</taxon>
        <taxon>Spermatophyta</taxon>
        <taxon>Magnoliopsida</taxon>
        <taxon>eudicotyledons</taxon>
        <taxon>Gunneridae</taxon>
        <taxon>Pentapetalae</taxon>
        <taxon>rosids</taxon>
        <taxon>fabids</taxon>
        <taxon>Malpighiales</taxon>
        <taxon>Linaceae</taxon>
        <taxon>Linum</taxon>
    </lineage>
</organism>
<accession>A0AAV2DH03</accession>
<dbReference type="PRINTS" id="PR00382">
    <property type="entry name" value="LIPIDTRNSFER"/>
</dbReference>
<dbReference type="Gene3D" id="1.10.110.10">
    <property type="entry name" value="Plant lipid-transfer and hydrophobic proteins"/>
    <property type="match status" value="1"/>
</dbReference>
<dbReference type="InterPro" id="IPR000528">
    <property type="entry name" value="Plant_nsLTP"/>
</dbReference>
<dbReference type="FunFam" id="1.10.110.10:FF:000001">
    <property type="entry name" value="Bifunctional inhibitor/lipid-transfer protein/seed storage 2S albumin superfamily protein"/>
    <property type="match status" value="1"/>
</dbReference>
<evidence type="ECO:0000259" key="12">
    <source>
        <dbReference type="SMART" id="SM00499"/>
    </source>
</evidence>